<feature type="region of interest" description="Disordered" evidence="1">
    <location>
        <begin position="264"/>
        <end position="337"/>
    </location>
</feature>
<feature type="chain" id="PRO_5009102953" evidence="2">
    <location>
        <begin position="34"/>
        <end position="573"/>
    </location>
</feature>
<sequence>MAAHFGRRLRKGAATTAVAAAAVAALSASQAPGATGEGHGRQTVAGASSPVPDASSDGNATGNSPYYTDLPPLNSPHPSPSPTAGTPVPQGDAEAGIPATVLDAYKKAEAELRSSKPGCNLPWQLLAAIGQVESGQARGGEVDASGTTVSPILGPALDGNGFALIKDTDHGLYDGNTEYDQAVGPMQFIPSTWAWAGRDGNGDGKKDPNNVYDAALAAGHYLCRDGLDLSREDDLHSAILSYNHSQDYLNHVLSWLEYYRKGTHSVPDGSGSVPSHRSDGSTPKPSDTPRTKPGHKPDPKPGHPGGGSGSPSPSPSPKPPKPPVPPTPPQTPTDTVDHLHDADTAKLTTMAGHAFTERIGTRAETKAGASVAKVRIRFTISGDTDATFAGGESVATVATDAKGIALAPALQAGEKTGDFKVTATVVGRPVKGVDYTATVTERAADTLTRTSDTPLTCTPGGEFADQVEVKGTYKGAVADKVAATATLIKSDTDTTENDKGPYFKDADGKTVRTLTGLQTDAKGLLTLPKLYADDTTGTFLLRITTAGGATLTVELKVAAADSSPSPSPSPSAS</sequence>
<feature type="domain" description="Transglycosylase SLT" evidence="3">
    <location>
        <begin position="181"/>
        <end position="226"/>
    </location>
</feature>
<protein>
    <submittedName>
        <fullName evidence="4">Lytic transglycosylase</fullName>
    </submittedName>
</protein>
<dbReference type="InterPro" id="IPR023346">
    <property type="entry name" value="Lysozyme-like_dom_sf"/>
</dbReference>
<feature type="compositionally biased region" description="Polar residues" evidence="1">
    <location>
        <begin position="272"/>
        <end position="285"/>
    </location>
</feature>
<evidence type="ECO:0000313" key="4">
    <source>
        <dbReference type="EMBL" id="AOR34926.1"/>
    </source>
</evidence>
<dbReference type="KEGG" id="spun:BFF78_31190"/>
<dbReference type="Gene3D" id="1.10.530.10">
    <property type="match status" value="1"/>
</dbReference>
<dbReference type="CDD" id="cd13399">
    <property type="entry name" value="Slt35-like"/>
    <property type="match status" value="1"/>
</dbReference>
<feature type="compositionally biased region" description="Pro residues" evidence="1">
    <location>
        <begin position="312"/>
        <end position="331"/>
    </location>
</feature>
<dbReference type="EMBL" id="CP017248">
    <property type="protein sequence ID" value="AOR34926.1"/>
    <property type="molecule type" value="Genomic_DNA"/>
</dbReference>
<evidence type="ECO:0000259" key="3">
    <source>
        <dbReference type="Pfam" id="PF13406"/>
    </source>
</evidence>
<name>A0A1D7YHB6_9ACTN</name>
<dbReference type="Pfam" id="PF13406">
    <property type="entry name" value="SLT_2"/>
    <property type="match status" value="1"/>
</dbReference>
<dbReference type="RefSeq" id="WP_069781469.1">
    <property type="nucleotide sequence ID" value="NZ_CP017248.1"/>
</dbReference>
<feature type="compositionally biased region" description="Polar residues" evidence="1">
    <location>
        <begin position="56"/>
        <end position="66"/>
    </location>
</feature>
<proteinExistence type="predicted"/>
<feature type="region of interest" description="Disordered" evidence="1">
    <location>
        <begin position="29"/>
        <end position="94"/>
    </location>
</feature>
<feature type="compositionally biased region" description="Basic and acidic residues" evidence="1">
    <location>
        <begin position="287"/>
        <end position="301"/>
    </location>
</feature>
<evidence type="ECO:0000256" key="2">
    <source>
        <dbReference type="SAM" id="SignalP"/>
    </source>
</evidence>
<dbReference type="AlphaFoldDB" id="A0A1D7YHB6"/>
<dbReference type="GO" id="GO:0009253">
    <property type="term" value="P:peptidoglycan catabolic process"/>
    <property type="evidence" value="ECO:0007669"/>
    <property type="project" value="TreeGrafter"/>
</dbReference>
<gene>
    <name evidence="4" type="ORF">BFF78_31190</name>
</gene>
<dbReference type="SUPFAM" id="SSF53955">
    <property type="entry name" value="Lysozyme-like"/>
    <property type="match status" value="1"/>
</dbReference>
<dbReference type="PANTHER" id="PTHR30163">
    <property type="entry name" value="MEMBRANE-BOUND LYTIC MUREIN TRANSGLYCOSYLASE B"/>
    <property type="match status" value="1"/>
</dbReference>
<evidence type="ECO:0000256" key="1">
    <source>
        <dbReference type="SAM" id="MobiDB-lite"/>
    </source>
</evidence>
<dbReference type="PANTHER" id="PTHR30163:SF8">
    <property type="entry name" value="LYTIC MUREIN TRANSGLYCOSYLASE"/>
    <property type="match status" value="1"/>
</dbReference>
<reference evidence="5" key="1">
    <citation type="submission" date="2016-09" db="EMBL/GenBank/DDBJ databases">
        <title>Streptomyces puniciscabiei strain:TW1S1 Genome sequencing and assembly.</title>
        <authorList>
            <person name="Kim M.-K."/>
            <person name="Kim S.B."/>
        </authorList>
    </citation>
    <scope>NUCLEOTIDE SEQUENCE [LARGE SCALE GENOMIC DNA]</scope>
    <source>
        <strain evidence="5">TW1S1</strain>
    </source>
</reference>
<dbReference type="Proteomes" id="UP000094960">
    <property type="component" value="Chromosome"/>
</dbReference>
<dbReference type="GO" id="GO:0008933">
    <property type="term" value="F:peptidoglycan lytic transglycosylase activity"/>
    <property type="evidence" value="ECO:0007669"/>
    <property type="project" value="TreeGrafter"/>
</dbReference>
<accession>A0A1D7YHB6</accession>
<dbReference type="InterPro" id="IPR043426">
    <property type="entry name" value="MltB-like"/>
</dbReference>
<keyword evidence="5" id="KW-1185">Reference proteome</keyword>
<organism evidence="4 5">
    <name type="scientific">Streptomyces fodineus</name>
    <dbReference type="NCBI Taxonomy" id="1904616"/>
    <lineage>
        <taxon>Bacteria</taxon>
        <taxon>Bacillati</taxon>
        <taxon>Actinomycetota</taxon>
        <taxon>Actinomycetes</taxon>
        <taxon>Kitasatosporales</taxon>
        <taxon>Streptomycetaceae</taxon>
        <taxon>Streptomyces</taxon>
    </lineage>
</organism>
<feature type="signal peptide" evidence="2">
    <location>
        <begin position="1"/>
        <end position="33"/>
    </location>
</feature>
<evidence type="ECO:0000313" key="5">
    <source>
        <dbReference type="Proteomes" id="UP000094960"/>
    </source>
</evidence>
<keyword evidence="2" id="KW-0732">Signal</keyword>
<dbReference type="InterPro" id="IPR031304">
    <property type="entry name" value="SLT_2"/>
</dbReference>